<protein>
    <submittedName>
        <fullName evidence="2">Uncharacterized protein</fullName>
    </submittedName>
</protein>
<keyword evidence="3" id="KW-1185">Reference proteome</keyword>
<dbReference type="RefSeq" id="WP_099125082.1">
    <property type="nucleotide sequence ID" value="NZ_CAWNRH010000090.1"/>
</dbReference>
<keyword evidence="1" id="KW-0732">Signal</keyword>
<accession>A0A2D0KP84</accession>
<gene>
    <name evidence="2" type="ORF">Xsto_02235</name>
</gene>
<dbReference type="Proteomes" id="UP000222366">
    <property type="component" value="Unassembled WGS sequence"/>
</dbReference>
<feature type="chain" id="PRO_5013107442" evidence="1">
    <location>
        <begin position="24"/>
        <end position="127"/>
    </location>
</feature>
<name>A0A2D0KP84_9GAMM</name>
<evidence type="ECO:0000256" key="1">
    <source>
        <dbReference type="SAM" id="SignalP"/>
    </source>
</evidence>
<feature type="signal peptide" evidence="1">
    <location>
        <begin position="1"/>
        <end position="23"/>
    </location>
</feature>
<comment type="caution">
    <text evidence="2">The sequence shown here is derived from an EMBL/GenBank/DDBJ whole genome shotgun (WGS) entry which is preliminary data.</text>
</comment>
<dbReference type="AlphaFoldDB" id="A0A2D0KP84"/>
<organism evidence="2 3">
    <name type="scientific">Xenorhabdus stockiae</name>
    <dbReference type="NCBI Taxonomy" id="351614"/>
    <lineage>
        <taxon>Bacteria</taxon>
        <taxon>Pseudomonadati</taxon>
        <taxon>Pseudomonadota</taxon>
        <taxon>Gammaproteobacteria</taxon>
        <taxon>Enterobacterales</taxon>
        <taxon>Morganellaceae</taxon>
        <taxon>Xenorhabdus</taxon>
    </lineage>
</organism>
<sequence>MKIKFMIGIVIMMLMQGHAYAFAGNCKKNEGRTGYVQAVYIGVDNGNDGSVTFNFLPDGSKKTVTISFYNYVSSKHNAVFPDDVVAAENTRVAFSLLLTAYSSGSPIKIMRCYGDGVVAFGTGQSGL</sequence>
<evidence type="ECO:0000313" key="2">
    <source>
        <dbReference type="EMBL" id="PHM65253.1"/>
    </source>
</evidence>
<dbReference type="EMBL" id="NJAJ01000018">
    <property type="protein sequence ID" value="PHM65253.1"/>
    <property type="molecule type" value="Genomic_DNA"/>
</dbReference>
<proteinExistence type="predicted"/>
<reference evidence="2 3" key="1">
    <citation type="journal article" date="2017" name="Nat. Microbiol.">
        <title>Natural product diversity associated with the nematode symbionts Photorhabdus and Xenorhabdus.</title>
        <authorList>
            <person name="Tobias N.J."/>
            <person name="Wolff H."/>
            <person name="Djahanschiri B."/>
            <person name="Grundmann F."/>
            <person name="Kronenwerth M."/>
            <person name="Shi Y.M."/>
            <person name="Simonyi S."/>
            <person name="Grun P."/>
            <person name="Shapiro-Ilan D."/>
            <person name="Pidot S.J."/>
            <person name="Stinear T.P."/>
            <person name="Ebersberger I."/>
            <person name="Bode H.B."/>
        </authorList>
    </citation>
    <scope>NUCLEOTIDE SEQUENCE [LARGE SCALE GENOMIC DNA]</scope>
    <source>
        <strain evidence="2 3">DSM 17904</strain>
    </source>
</reference>
<evidence type="ECO:0000313" key="3">
    <source>
        <dbReference type="Proteomes" id="UP000222366"/>
    </source>
</evidence>